<sequence length="139" mass="14454" precursor="true">MVCKRIGLSVAVLAVSLLFVSTETAQAQSRVERTYLRLIENITSNFEKGAERLCSSAVRAVNATARRSPSAAARLAASYVNSANHASTIAIRTVQQLGRALPSSPTIDAALLDAQARIAAARDACIAMIQAAAAGPTTA</sequence>
<evidence type="ECO:0000256" key="1">
    <source>
        <dbReference type="SAM" id="SignalP"/>
    </source>
</evidence>
<organism evidence="2 3">
    <name type="scientific">Lignipirellula cremea</name>
    <dbReference type="NCBI Taxonomy" id="2528010"/>
    <lineage>
        <taxon>Bacteria</taxon>
        <taxon>Pseudomonadati</taxon>
        <taxon>Planctomycetota</taxon>
        <taxon>Planctomycetia</taxon>
        <taxon>Pirellulales</taxon>
        <taxon>Pirellulaceae</taxon>
        <taxon>Lignipirellula</taxon>
    </lineage>
</organism>
<dbReference type="Proteomes" id="UP000317648">
    <property type="component" value="Chromosome"/>
</dbReference>
<gene>
    <name evidence="2" type="ORF">Pla8534_71520</name>
</gene>
<keyword evidence="3" id="KW-1185">Reference proteome</keyword>
<feature type="chain" id="PRO_5022161812" evidence="1">
    <location>
        <begin position="28"/>
        <end position="139"/>
    </location>
</feature>
<evidence type="ECO:0000313" key="3">
    <source>
        <dbReference type="Proteomes" id="UP000317648"/>
    </source>
</evidence>
<dbReference type="KEGG" id="lcre:Pla8534_71520"/>
<accession>A0A518E569</accession>
<protein>
    <submittedName>
        <fullName evidence="2">Uncharacterized protein</fullName>
    </submittedName>
</protein>
<name>A0A518E569_9BACT</name>
<keyword evidence="1" id="KW-0732">Signal</keyword>
<reference evidence="2 3" key="1">
    <citation type="submission" date="2019-02" db="EMBL/GenBank/DDBJ databases">
        <title>Deep-cultivation of Planctomycetes and their phenomic and genomic characterization uncovers novel biology.</title>
        <authorList>
            <person name="Wiegand S."/>
            <person name="Jogler M."/>
            <person name="Boedeker C."/>
            <person name="Pinto D."/>
            <person name="Vollmers J."/>
            <person name="Rivas-Marin E."/>
            <person name="Kohn T."/>
            <person name="Peeters S.H."/>
            <person name="Heuer A."/>
            <person name="Rast P."/>
            <person name="Oberbeckmann S."/>
            <person name="Bunk B."/>
            <person name="Jeske O."/>
            <person name="Meyerdierks A."/>
            <person name="Storesund J.E."/>
            <person name="Kallscheuer N."/>
            <person name="Luecker S."/>
            <person name="Lage O.M."/>
            <person name="Pohl T."/>
            <person name="Merkel B.J."/>
            <person name="Hornburger P."/>
            <person name="Mueller R.-W."/>
            <person name="Bruemmer F."/>
            <person name="Labrenz M."/>
            <person name="Spormann A.M."/>
            <person name="Op den Camp H."/>
            <person name="Overmann J."/>
            <person name="Amann R."/>
            <person name="Jetten M.S.M."/>
            <person name="Mascher T."/>
            <person name="Medema M.H."/>
            <person name="Devos D.P."/>
            <person name="Kaster A.-K."/>
            <person name="Ovreas L."/>
            <person name="Rohde M."/>
            <person name="Galperin M.Y."/>
            <person name="Jogler C."/>
        </authorList>
    </citation>
    <scope>NUCLEOTIDE SEQUENCE [LARGE SCALE GENOMIC DNA]</scope>
    <source>
        <strain evidence="2 3">Pla85_3_4</strain>
    </source>
</reference>
<feature type="signal peptide" evidence="1">
    <location>
        <begin position="1"/>
        <end position="27"/>
    </location>
</feature>
<dbReference type="AlphaFoldDB" id="A0A518E569"/>
<evidence type="ECO:0000313" key="2">
    <source>
        <dbReference type="EMBL" id="QDU99239.1"/>
    </source>
</evidence>
<proteinExistence type="predicted"/>
<dbReference type="EMBL" id="CP036433">
    <property type="protein sequence ID" value="QDU99239.1"/>
    <property type="molecule type" value="Genomic_DNA"/>
</dbReference>